<protein>
    <recommendedName>
        <fullName evidence="4">DUF5067 domain-containing protein</fullName>
    </recommendedName>
</protein>
<feature type="region of interest" description="Disordered" evidence="2">
    <location>
        <begin position="246"/>
        <end position="273"/>
    </location>
</feature>
<evidence type="ECO:0000313" key="6">
    <source>
        <dbReference type="Proteomes" id="UP000194948"/>
    </source>
</evidence>
<organism evidence="5 6">
    <name type="scientific">Candidatus Enterococcus palustris</name>
    <dbReference type="NCBI Taxonomy" id="1834189"/>
    <lineage>
        <taxon>Bacteria</taxon>
        <taxon>Bacillati</taxon>
        <taxon>Bacillota</taxon>
        <taxon>Bacilli</taxon>
        <taxon>Lactobacillales</taxon>
        <taxon>Enterococcaceae</taxon>
        <taxon>Enterococcus</taxon>
    </lineage>
</organism>
<name>A0AAQ3Y7U1_9ENTE</name>
<feature type="chain" id="PRO_5043035177" description="DUF5067 domain-containing protein" evidence="3">
    <location>
        <begin position="22"/>
        <end position="317"/>
    </location>
</feature>
<dbReference type="RefSeq" id="WP_086315249.1">
    <property type="nucleotide sequence ID" value="NZ_CP147244.1"/>
</dbReference>
<feature type="domain" description="DUF5067" evidence="4">
    <location>
        <begin position="174"/>
        <end position="299"/>
    </location>
</feature>
<dbReference type="InterPro" id="IPR031989">
    <property type="entry name" value="DUF5067"/>
</dbReference>
<dbReference type="AlphaFoldDB" id="A0AAQ3Y7U1"/>
<dbReference type="Pfam" id="PF16729">
    <property type="entry name" value="DUF5067"/>
    <property type="match status" value="1"/>
</dbReference>
<reference evidence="5" key="2">
    <citation type="submission" date="2024-03" db="EMBL/GenBank/DDBJ databases">
        <title>The Genome Sequence of Enterococcus sp. DIV0205d.</title>
        <authorList>
            <consortium name="The Broad Institute Genomics Platform"/>
            <consortium name="The Broad Institute Microbial Omics Core"/>
            <consortium name="The Broad Institute Genomic Center for Infectious Diseases"/>
            <person name="Earl A."/>
            <person name="Manson A."/>
            <person name="Gilmore M."/>
            <person name="Schwartman J."/>
            <person name="Shea T."/>
            <person name="Abouelleil A."/>
            <person name="Cao P."/>
            <person name="Chapman S."/>
            <person name="Cusick C."/>
            <person name="Young S."/>
            <person name="Neafsey D."/>
            <person name="Nusbaum C."/>
            <person name="Birren B."/>
        </authorList>
    </citation>
    <scope>NUCLEOTIDE SEQUENCE</scope>
    <source>
        <strain evidence="5">7F3_DIV0205</strain>
    </source>
</reference>
<accession>A0AAQ3Y7U1</accession>
<dbReference type="InterPro" id="IPR029050">
    <property type="entry name" value="Immunoprotect_excell_Ig-like"/>
</dbReference>
<evidence type="ECO:0000256" key="1">
    <source>
        <dbReference type="ARBA" id="ARBA00022729"/>
    </source>
</evidence>
<reference evidence="5" key="1">
    <citation type="submission" date="2017-05" db="EMBL/GenBank/DDBJ databases">
        <authorList>
            <consortium name="The Broad Institute Genomics Platform"/>
            <consortium name="The Broad Institute Genomic Center for Infectious Diseases"/>
            <person name="Earl A."/>
            <person name="Manson A."/>
            <person name="Schwartman J."/>
            <person name="Gilmore M."/>
            <person name="Abouelleil A."/>
            <person name="Cao P."/>
            <person name="Chapman S."/>
            <person name="Cusick C."/>
            <person name="Shea T."/>
            <person name="Young S."/>
            <person name="Neafsey D."/>
            <person name="Nusbaum C."/>
            <person name="Birren B."/>
        </authorList>
    </citation>
    <scope>NUCLEOTIDE SEQUENCE</scope>
    <source>
        <strain evidence="5">7F3_DIV0205</strain>
    </source>
</reference>
<proteinExistence type="predicted"/>
<keyword evidence="6" id="KW-1185">Reference proteome</keyword>
<evidence type="ECO:0000256" key="2">
    <source>
        <dbReference type="SAM" id="MobiDB-lite"/>
    </source>
</evidence>
<gene>
    <name evidence="5" type="ORF">A5821_002691</name>
</gene>
<evidence type="ECO:0000256" key="3">
    <source>
        <dbReference type="SAM" id="SignalP"/>
    </source>
</evidence>
<evidence type="ECO:0000313" key="5">
    <source>
        <dbReference type="EMBL" id="WYK01554.1"/>
    </source>
</evidence>
<dbReference type="Proteomes" id="UP000194948">
    <property type="component" value="Chromosome"/>
</dbReference>
<dbReference type="EMBL" id="CP147244">
    <property type="protein sequence ID" value="WYK01554.1"/>
    <property type="molecule type" value="Genomic_DNA"/>
</dbReference>
<dbReference type="PROSITE" id="PS51257">
    <property type="entry name" value="PROKAR_LIPOPROTEIN"/>
    <property type="match status" value="1"/>
</dbReference>
<evidence type="ECO:0000259" key="4">
    <source>
        <dbReference type="Pfam" id="PF16729"/>
    </source>
</evidence>
<feature type="compositionally biased region" description="Basic and acidic residues" evidence="2">
    <location>
        <begin position="254"/>
        <end position="268"/>
    </location>
</feature>
<feature type="signal peptide" evidence="3">
    <location>
        <begin position="1"/>
        <end position="21"/>
    </location>
</feature>
<dbReference type="Gene3D" id="2.60.40.1240">
    <property type="match status" value="1"/>
</dbReference>
<keyword evidence="1 3" id="KW-0732">Signal</keyword>
<sequence>MKKKLIAIALALAVLTGCSQKLDTKKQTFEDKGVSYAFQLPSTWEEDKNYQENYSATTVFAATDKKSNSAMFITTKQKSEVDLKDFAKKTQKQLGKVYKYDKAEDIYMKEFKVNKLPAYKYTVFTRFKEKKSWAHIYYIETENGFAQLIYYSADDNGYKKRAEIIDESARSLVETGQSDKVSTEEKEENTAKNDRLAIKVSGYKVIESESVGKLLAVKYGVTNLKETPLKPMIWSSLVTASYKGQELQQTTLPKESEKTELGELEKQSSKAIGENQNSESVVIYRLRDTNGSVMLHFSDEEFPEQEEIVLDLKALSK</sequence>